<comment type="catalytic activity">
    <reaction evidence="10">
        <text>an acyl phosphate + sn-glycerol 3-phosphate = a 1-acyl-sn-glycero-3-phosphate + phosphate</text>
        <dbReference type="Rhea" id="RHEA:34075"/>
        <dbReference type="ChEBI" id="CHEBI:43474"/>
        <dbReference type="ChEBI" id="CHEBI:57597"/>
        <dbReference type="ChEBI" id="CHEBI:57970"/>
        <dbReference type="ChEBI" id="CHEBI:59918"/>
        <dbReference type="EC" id="2.3.1.275"/>
    </reaction>
</comment>
<gene>
    <name evidence="10 11" type="primary">plsY</name>
    <name evidence="11" type="ORF">C2L71_06200</name>
</gene>
<evidence type="ECO:0000313" key="12">
    <source>
        <dbReference type="Proteomes" id="UP000236197"/>
    </source>
</evidence>
<dbReference type="Proteomes" id="UP000236197">
    <property type="component" value="Unassembled WGS sequence"/>
</dbReference>
<evidence type="ECO:0000256" key="2">
    <source>
        <dbReference type="ARBA" id="ARBA00022516"/>
    </source>
</evidence>
<keyword evidence="3 10" id="KW-0808">Transferase</keyword>
<keyword evidence="2 10" id="KW-0444">Lipid biosynthesis</keyword>
<dbReference type="GO" id="GO:0008654">
    <property type="term" value="P:phospholipid biosynthetic process"/>
    <property type="evidence" value="ECO:0007669"/>
    <property type="project" value="UniProtKB-UniRule"/>
</dbReference>
<evidence type="ECO:0000256" key="9">
    <source>
        <dbReference type="ARBA" id="ARBA00023264"/>
    </source>
</evidence>
<feature type="transmembrane region" description="Helical" evidence="10">
    <location>
        <begin position="124"/>
        <end position="154"/>
    </location>
</feature>
<organism evidence="11 12">
    <name type="scientific">Enteroscipio rubneri</name>
    <dbReference type="NCBI Taxonomy" id="2070686"/>
    <lineage>
        <taxon>Bacteria</taxon>
        <taxon>Bacillati</taxon>
        <taxon>Actinomycetota</taxon>
        <taxon>Coriobacteriia</taxon>
        <taxon>Eggerthellales</taxon>
        <taxon>Eggerthellaceae</taxon>
        <taxon>Enteroscipio</taxon>
    </lineage>
</organism>
<feature type="transmembrane region" description="Helical" evidence="10">
    <location>
        <begin position="174"/>
        <end position="197"/>
    </location>
</feature>
<sequence length="219" mass="23355">MQDALGAAGLFVAAFLLGSIPFGLIISKVFYHTDLREHGSGNIGTTNAIRTMGKVGGYAVFVLDFGKGLLSGLLAWWFSWNILPSGGLAPGVLVSYDTMLAVAFLGCVWGHVFSPWLKFKGGKGIAVAVGCLFVTFGWVGACLELLIFIVLVVATKRVSIGSIAAAAACPFFALYFFWGDWAAVAFCAVAGLTVVWAHRENIKRLRAGTESRIGDRKRA</sequence>
<comment type="similarity">
    <text evidence="10">Belongs to the PlsY family.</text>
</comment>
<evidence type="ECO:0000256" key="4">
    <source>
        <dbReference type="ARBA" id="ARBA00022692"/>
    </source>
</evidence>
<proteinExistence type="inferred from homology"/>
<evidence type="ECO:0000256" key="1">
    <source>
        <dbReference type="ARBA" id="ARBA00022475"/>
    </source>
</evidence>
<evidence type="ECO:0000256" key="5">
    <source>
        <dbReference type="ARBA" id="ARBA00022989"/>
    </source>
</evidence>
<keyword evidence="9 10" id="KW-1208">Phospholipid metabolism</keyword>
<reference evidence="12" key="1">
    <citation type="submission" date="2018-01" db="EMBL/GenBank/DDBJ databases">
        <title>Rubneribacter badeniensis gen. nov., sp. nov., and Colonibacter rubneri, gen. nov., sp. nov., WGS of new members of the Eggerthellaceae.</title>
        <authorList>
            <person name="Danylec N."/>
            <person name="Stoll D.A."/>
            <person name="Doetsch A."/>
            <person name="Kulling S.E."/>
            <person name="Huch M."/>
        </authorList>
    </citation>
    <scope>NUCLEOTIDE SEQUENCE [LARGE SCALE GENOMIC DNA]</scope>
    <source>
        <strain evidence="12">ResAG-96</strain>
    </source>
</reference>
<dbReference type="UniPathway" id="UPA00085"/>
<dbReference type="InterPro" id="IPR003811">
    <property type="entry name" value="G3P_acylTferase_PlsY"/>
</dbReference>
<comment type="subunit">
    <text evidence="10">Probably interacts with PlsX.</text>
</comment>
<comment type="pathway">
    <text evidence="10">Lipid metabolism; phospholipid metabolism.</text>
</comment>
<dbReference type="RefSeq" id="WP_103264916.1">
    <property type="nucleotide sequence ID" value="NZ_CABMLE010000005.1"/>
</dbReference>
<dbReference type="Pfam" id="PF02660">
    <property type="entry name" value="G3P_acyltransf"/>
    <property type="match status" value="1"/>
</dbReference>
<comment type="caution">
    <text evidence="11">The sequence shown here is derived from an EMBL/GenBank/DDBJ whole genome shotgun (WGS) entry which is preliminary data.</text>
</comment>
<dbReference type="PANTHER" id="PTHR30309">
    <property type="entry name" value="INNER MEMBRANE PROTEIN YGIH"/>
    <property type="match status" value="1"/>
</dbReference>
<keyword evidence="7 10" id="KW-0472">Membrane</keyword>
<comment type="subcellular location">
    <subcellularLocation>
        <location evidence="10">Cell membrane</location>
        <topology evidence="10">Multi-pass membrane protein</topology>
    </subcellularLocation>
</comment>
<evidence type="ECO:0000256" key="7">
    <source>
        <dbReference type="ARBA" id="ARBA00023136"/>
    </source>
</evidence>
<dbReference type="EMBL" id="PPEK01000005">
    <property type="protein sequence ID" value="PNV67861.1"/>
    <property type="molecule type" value="Genomic_DNA"/>
</dbReference>
<protein>
    <recommendedName>
        <fullName evidence="10">Glycerol-3-phosphate acyltransferase</fullName>
    </recommendedName>
    <alternativeName>
        <fullName evidence="10">Acyl-PO4 G3P acyltransferase</fullName>
    </alternativeName>
    <alternativeName>
        <fullName evidence="10">Acyl-phosphate--glycerol-3-phosphate acyltransferase</fullName>
    </alternativeName>
    <alternativeName>
        <fullName evidence="10">G3P acyltransferase</fullName>
        <shortName evidence="10">GPAT</shortName>
        <ecNumber evidence="10">2.3.1.275</ecNumber>
    </alternativeName>
    <alternativeName>
        <fullName evidence="10">Lysophosphatidic acid synthase</fullName>
        <shortName evidence="10">LPA synthase</shortName>
    </alternativeName>
</protein>
<evidence type="ECO:0000256" key="10">
    <source>
        <dbReference type="HAMAP-Rule" id="MF_01043"/>
    </source>
</evidence>
<dbReference type="PANTHER" id="PTHR30309:SF0">
    <property type="entry name" value="GLYCEROL-3-PHOSPHATE ACYLTRANSFERASE-RELATED"/>
    <property type="match status" value="1"/>
</dbReference>
<feature type="transmembrane region" description="Helical" evidence="10">
    <location>
        <begin position="58"/>
        <end position="78"/>
    </location>
</feature>
<keyword evidence="1 10" id="KW-1003">Cell membrane</keyword>
<keyword evidence="6 10" id="KW-0443">Lipid metabolism</keyword>
<keyword evidence="5 10" id="KW-1133">Transmembrane helix</keyword>
<dbReference type="EC" id="2.3.1.275" evidence="10"/>
<keyword evidence="12" id="KW-1185">Reference proteome</keyword>
<keyword evidence="11" id="KW-0012">Acyltransferase</keyword>
<comment type="function">
    <text evidence="10">Catalyzes the transfer of an acyl group from acyl-phosphate (acyl-PO(4)) to glycerol-3-phosphate (G3P) to form lysophosphatidic acid (LPA). This enzyme utilizes acyl-phosphate as fatty acyl donor, but not acyl-CoA or acyl-ACP.</text>
</comment>
<dbReference type="GO" id="GO:0005886">
    <property type="term" value="C:plasma membrane"/>
    <property type="evidence" value="ECO:0007669"/>
    <property type="project" value="UniProtKB-SubCell"/>
</dbReference>
<accession>A0A2K2UC04</accession>
<dbReference type="NCBIfam" id="TIGR00023">
    <property type="entry name" value="glycerol-3-phosphate 1-O-acyltransferase PlsY"/>
    <property type="match status" value="1"/>
</dbReference>
<dbReference type="OrthoDB" id="9777124at2"/>
<feature type="transmembrane region" description="Helical" evidence="10">
    <location>
        <begin position="6"/>
        <end position="26"/>
    </location>
</feature>
<name>A0A2K2UC04_9ACTN</name>
<dbReference type="GO" id="GO:0043772">
    <property type="term" value="F:acyl-phosphate glycerol-3-phosphate acyltransferase activity"/>
    <property type="evidence" value="ECO:0007669"/>
    <property type="project" value="UniProtKB-UniRule"/>
</dbReference>
<feature type="transmembrane region" description="Helical" evidence="10">
    <location>
        <begin position="98"/>
        <end position="117"/>
    </location>
</feature>
<evidence type="ECO:0000256" key="3">
    <source>
        <dbReference type="ARBA" id="ARBA00022679"/>
    </source>
</evidence>
<dbReference type="SMART" id="SM01207">
    <property type="entry name" value="G3P_acyltransf"/>
    <property type="match status" value="1"/>
</dbReference>
<dbReference type="HAMAP" id="MF_01043">
    <property type="entry name" value="PlsY"/>
    <property type="match status" value="1"/>
</dbReference>
<keyword evidence="4 10" id="KW-0812">Transmembrane</keyword>
<evidence type="ECO:0000256" key="6">
    <source>
        <dbReference type="ARBA" id="ARBA00023098"/>
    </source>
</evidence>
<keyword evidence="8 10" id="KW-0594">Phospholipid biosynthesis</keyword>
<evidence type="ECO:0000256" key="8">
    <source>
        <dbReference type="ARBA" id="ARBA00023209"/>
    </source>
</evidence>
<evidence type="ECO:0000313" key="11">
    <source>
        <dbReference type="EMBL" id="PNV67861.1"/>
    </source>
</evidence>
<dbReference type="AlphaFoldDB" id="A0A2K2UC04"/>